<organism evidence="1 2">
    <name type="scientific">Pleurodeles waltl</name>
    <name type="common">Iberian ribbed newt</name>
    <dbReference type="NCBI Taxonomy" id="8319"/>
    <lineage>
        <taxon>Eukaryota</taxon>
        <taxon>Metazoa</taxon>
        <taxon>Chordata</taxon>
        <taxon>Craniata</taxon>
        <taxon>Vertebrata</taxon>
        <taxon>Euteleostomi</taxon>
        <taxon>Amphibia</taxon>
        <taxon>Batrachia</taxon>
        <taxon>Caudata</taxon>
        <taxon>Salamandroidea</taxon>
        <taxon>Salamandridae</taxon>
        <taxon>Pleurodelinae</taxon>
        <taxon>Pleurodeles</taxon>
    </lineage>
</organism>
<sequence length="202" mass="22515">MRAPYLLNGVSRRKQTGAAWCAREKPRTPGSAGVGGKWRMGRRICVEKNDANSAQTEYKYGPKCLISCSNAGIEIQTNSDDEEEVTPENENDTTTEEYPLIELFPMFTVKELHSDLQGTVQENVWDRKGKEVGLIKGVEPIKVTLKPNVVFLQLPQYNMPQDVLMKIAQIIGDFVKQGVLKEVLSSPCNSPIMSLKKLCGKV</sequence>
<gene>
    <name evidence="1" type="ORF">NDU88_005207</name>
</gene>
<dbReference type="Proteomes" id="UP001066276">
    <property type="component" value="Chromosome 2_1"/>
</dbReference>
<keyword evidence="2" id="KW-1185">Reference proteome</keyword>
<dbReference type="InterPro" id="IPR043502">
    <property type="entry name" value="DNA/RNA_pol_sf"/>
</dbReference>
<reference evidence="1" key="1">
    <citation type="journal article" date="2022" name="bioRxiv">
        <title>Sequencing and chromosome-scale assembly of the giantPleurodeles waltlgenome.</title>
        <authorList>
            <person name="Brown T."/>
            <person name="Elewa A."/>
            <person name="Iarovenko S."/>
            <person name="Subramanian E."/>
            <person name="Araus A.J."/>
            <person name="Petzold A."/>
            <person name="Susuki M."/>
            <person name="Suzuki K.-i.T."/>
            <person name="Hayashi T."/>
            <person name="Toyoda A."/>
            <person name="Oliveira C."/>
            <person name="Osipova E."/>
            <person name="Leigh N.D."/>
            <person name="Simon A."/>
            <person name="Yun M.H."/>
        </authorList>
    </citation>
    <scope>NUCLEOTIDE SEQUENCE</scope>
    <source>
        <strain evidence="1">20211129_DDA</strain>
        <tissue evidence="1">Liver</tissue>
    </source>
</reference>
<proteinExistence type="predicted"/>
<comment type="caution">
    <text evidence="1">The sequence shown here is derived from an EMBL/GenBank/DDBJ whole genome shotgun (WGS) entry which is preliminary data.</text>
</comment>
<evidence type="ECO:0000313" key="1">
    <source>
        <dbReference type="EMBL" id="KAJ1201396.1"/>
    </source>
</evidence>
<protein>
    <submittedName>
        <fullName evidence="1">Uncharacterized protein</fullName>
    </submittedName>
</protein>
<dbReference type="EMBL" id="JANPWB010000003">
    <property type="protein sequence ID" value="KAJ1201396.1"/>
    <property type="molecule type" value="Genomic_DNA"/>
</dbReference>
<evidence type="ECO:0000313" key="2">
    <source>
        <dbReference type="Proteomes" id="UP001066276"/>
    </source>
</evidence>
<name>A0AAV7VKE2_PLEWA</name>
<dbReference type="AlphaFoldDB" id="A0AAV7VKE2"/>
<dbReference type="SUPFAM" id="SSF56672">
    <property type="entry name" value="DNA/RNA polymerases"/>
    <property type="match status" value="1"/>
</dbReference>
<dbReference type="Gene3D" id="3.10.10.10">
    <property type="entry name" value="HIV Type 1 Reverse Transcriptase, subunit A, domain 1"/>
    <property type="match status" value="1"/>
</dbReference>
<accession>A0AAV7VKE2</accession>